<dbReference type="InterPro" id="IPR012337">
    <property type="entry name" value="RNaseH-like_sf"/>
</dbReference>
<dbReference type="EMBL" id="CP001089">
    <property type="protein sequence ID" value="ACD95971.1"/>
    <property type="molecule type" value="Genomic_DNA"/>
</dbReference>
<dbReference type="EMBL" id="CP001089">
    <property type="protein sequence ID" value="ACD95895.1"/>
    <property type="molecule type" value="Genomic_DNA"/>
</dbReference>
<proteinExistence type="inferred from homology"/>
<dbReference type="GO" id="GO:0003676">
    <property type="term" value="F:nucleic acid binding"/>
    <property type="evidence" value="ECO:0007669"/>
    <property type="project" value="InterPro"/>
</dbReference>
<dbReference type="Proteomes" id="UP000002420">
    <property type="component" value="Chromosome"/>
</dbReference>
<evidence type="ECO:0000313" key="3">
    <source>
        <dbReference type="EMBL" id="ACD93754.1"/>
    </source>
</evidence>
<dbReference type="GO" id="GO:0015074">
    <property type="term" value="P:DNA integration"/>
    <property type="evidence" value="ECO:0007669"/>
    <property type="project" value="InterPro"/>
</dbReference>
<dbReference type="eggNOG" id="COG4584">
    <property type="taxonomic scope" value="Bacteria"/>
</dbReference>
<dbReference type="AlphaFoldDB" id="B3E289"/>
<evidence type="ECO:0000313" key="10">
    <source>
        <dbReference type="EMBL" id="ACD96561.1"/>
    </source>
</evidence>
<dbReference type="EMBL" id="CP001089">
    <property type="protein sequence ID" value="ACD94629.1"/>
    <property type="molecule type" value="Genomic_DNA"/>
</dbReference>
<dbReference type="EMBL" id="CP001089">
    <property type="protein sequence ID" value="ACD94609.1"/>
    <property type="molecule type" value="Genomic_DNA"/>
</dbReference>
<evidence type="ECO:0000259" key="2">
    <source>
        <dbReference type="PROSITE" id="PS50994"/>
    </source>
</evidence>
<dbReference type="KEGG" id="glo:Glov_2179"/>
<dbReference type="KEGG" id="glo:Glov_1436"/>
<dbReference type="KEGG" id="glo:Glov_0886"/>
<feature type="domain" description="Integrase catalytic" evidence="2">
    <location>
        <begin position="124"/>
        <end position="299"/>
    </location>
</feature>
<dbReference type="EMBL" id="CP001089">
    <property type="protein sequence ID" value="ACD97192.1"/>
    <property type="molecule type" value="Genomic_DNA"/>
</dbReference>
<dbReference type="SUPFAM" id="SSF53098">
    <property type="entry name" value="Ribonuclease H-like"/>
    <property type="match status" value="1"/>
</dbReference>
<dbReference type="KEGG" id="glo:Glov_3489"/>
<evidence type="ECO:0000313" key="4">
    <source>
        <dbReference type="EMBL" id="ACD94609.1"/>
    </source>
</evidence>
<comment type="similarity">
    <text evidence="1">Belongs to the transposase IS21/IS408/IS1162 family.</text>
</comment>
<dbReference type="KEGG" id="glo:Glov_1294"/>
<evidence type="ECO:0000313" key="6">
    <source>
        <dbReference type="EMBL" id="ACD95016.1"/>
    </source>
</evidence>
<dbReference type="InterPro" id="IPR036397">
    <property type="entry name" value="RNaseH_sf"/>
</dbReference>
<evidence type="ECO:0000313" key="7">
    <source>
        <dbReference type="EMBL" id="ACD95156.1"/>
    </source>
</evidence>
<protein>
    <submittedName>
        <fullName evidence="11">Integrase catalytic region</fullName>
    </submittedName>
</protein>
<dbReference type="InterPro" id="IPR054353">
    <property type="entry name" value="IstA-like_C"/>
</dbReference>
<organism evidence="11 12">
    <name type="scientific">Trichlorobacter lovleyi (strain ATCC BAA-1151 / DSM 17278 / SZ)</name>
    <name type="common">Geobacter lovleyi</name>
    <dbReference type="NCBI Taxonomy" id="398767"/>
    <lineage>
        <taxon>Bacteria</taxon>
        <taxon>Pseudomonadati</taxon>
        <taxon>Thermodesulfobacteriota</taxon>
        <taxon>Desulfuromonadia</taxon>
        <taxon>Geobacterales</taxon>
        <taxon>Geobacteraceae</taxon>
        <taxon>Trichlorobacter</taxon>
    </lineage>
</organism>
<dbReference type="KEGG" id="glo:Glov_0906"/>
<dbReference type="NCBIfam" id="NF033546">
    <property type="entry name" value="transpos_IS21"/>
    <property type="match status" value="1"/>
</dbReference>
<evidence type="ECO:0000313" key="11">
    <source>
        <dbReference type="EMBL" id="ACD97192.1"/>
    </source>
</evidence>
<keyword evidence="12" id="KW-1185">Reference proteome</keyword>
<dbReference type="EMBL" id="CP001089">
    <property type="protein sequence ID" value="ACD93754.1"/>
    <property type="molecule type" value="Genomic_DNA"/>
</dbReference>
<evidence type="ECO:0000313" key="12">
    <source>
        <dbReference type="Proteomes" id="UP000002420"/>
    </source>
</evidence>
<dbReference type="PANTHER" id="PTHR35004">
    <property type="entry name" value="TRANSPOSASE RV3428C-RELATED"/>
    <property type="match status" value="1"/>
</dbReference>
<sequence>MLLVESIRKIRQAYHRDKKPIRQIAREFHLSKNTVKKIIRSDVTDQVYTRTEQPRPKLAAFEERLKGLLSEDAVKPVRHRRSAQLLFETLQREGFEGGYDSVRRYIQQQRKETGGGVAAAFIPLSFDPGEAFQFDWSYEQIELGGIIVKVKIAQFRLCNSRMPFCVAYTRESLEMVLDAHIKAFSFFGGACRRGIYDNLKTVVTKVLMGKDRVFNRRFLSLASHYLFEPIACTPAAGWEKGQVENQVGLVRKRFFAKRRTFTNLSELNQWLQEQCLDYAATQKHPDNPLLTINDLFKEERRQLLTVTVPFDGYLESDAKVSSTSLVSFDRNRYSVHVSAVGNPVTVRAYADRLTFVQSGRTVGFHKRHFGRDQVFYDPWHYLEALKKKPGALRNGAPFKEWNLPESIEQIRSALAKHRDGDRQFVGILAVVSYYGIEAVTQACTDALAANTISRDVVLNLLSRNDEEPTPTADPAAKLPVLIIPPVADCRRYDLLLAGGACATA</sequence>
<dbReference type="EMBL" id="CP001089">
    <property type="protein sequence ID" value="ACD95156.1"/>
    <property type="molecule type" value="Genomic_DNA"/>
</dbReference>
<accession>B3E289</accession>
<evidence type="ECO:0000256" key="1">
    <source>
        <dbReference type="ARBA" id="ARBA00009277"/>
    </source>
</evidence>
<reference evidence="11 12" key="1">
    <citation type="submission" date="2008-05" db="EMBL/GenBank/DDBJ databases">
        <title>Complete sequence of chromosome of Geobacter lovleyi SZ.</title>
        <authorList>
            <consortium name="US DOE Joint Genome Institute"/>
            <person name="Lucas S."/>
            <person name="Copeland A."/>
            <person name="Lapidus A."/>
            <person name="Glavina del Rio T."/>
            <person name="Dalin E."/>
            <person name="Tice H."/>
            <person name="Bruce D."/>
            <person name="Goodwin L."/>
            <person name="Pitluck S."/>
            <person name="Chertkov O."/>
            <person name="Meincke L."/>
            <person name="Brettin T."/>
            <person name="Detter J.C."/>
            <person name="Han C."/>
            <person name="Tapia R."/>
            <person name="Kuske C.R."/>
            <person name="Schmutz J."/>
            <person name="Larimer F."/>
            <person name="Land M."/>
            <person name="Hauser L."/>
            <person name="Kyrpides N."/>
            <person name="Mikhailova N."/>
            <person name="Sung Y."/>
            <person name="Fletcher K.E."/>
            <person name="Ritalahti K.M."/>
            <person name="Loeffler F.E."/>
            <person name="Richardson P."/>
        </authorList>
    </citation>
    <scope>NUCLEOTIDE SEQUENCE [LARGE SCALE GENOMIC DNA]</scope>
    <source>
        <strain evidence="12">ATCC BAA-1151 / DSM 17278 / SZ</strain>
        <strain evidence="11">SZ</strain>
    </source>
</reference>
<dbReference type="STRING" id="398767.Glov_0016"/>
<dbReference type="PROSITE" id="PS50994">
    <property type="entry name" value="INTEGRASE"/>
    <property type="match status" value="1"/>
</dbReference>
<dbReference type="RefSeq" id="WP_012468113.1">
    <property type="nucleotide sequence ID" value="NC_010814.1"/>
</dbReference>
<dbReference type="InterPro" id="IPR001584">
    <property type="entry name" value="Integrase_cat-core"/>
</dbReference>
<gene>
    <name evidence="3" type="ordered locus">Glov_0016</name>
    <name evidence="4" type="ordered locus">Glov_0886</name>
    <name evidence="5" type="ordered locus">Glov_0906</name>
    <name evidence="6" type="ordered locus">Glov_1294</name>
    <name evidence="7" type="ordered locus">Glov_1436</name>
    <name evidence="8" type="ordered locus">Glov_2179</name>
    <name evidence="9" type="ordered locus">Glov_2255</name>
    <name evidence="10" type="ordered locus">Glov_2848</name>
    <name evidence="11" type="ordered locus">Glov_3489</name>
</gene>
<dbReference type="KEGG" id="glo:Glov_2255"/>
<dbReference type="HOGENOM" id="CLU_020626_2_0_7"/>
<evidence type="ECO:0000313" key="9">
    <source>
        <dbReference type="EMBL" id="ACD95971.1"/>
    </source>
</evidence>
<dbReference type="OrthoDB" id="525881at2"/>
<dbReference type="Gene3D" id="3.30.420.10">
    <property type="entry name" value="Ribonuclease H-like superfamily/Ribonuclease H"/>
    <property type="match status" value="1"/>
</dbReference>
<dbReference type="Pfam" id="PF22483">
    <property type="entry name" value="Mu-transpos_C_2"/>
    <property type="match status" value="1"/>
</dbReference>
<evidence type="ECO:0000313" key="8">
    <source>
        <dbReference type="EMBL" id="ACD95895.1"/>
    </source>
</evidence>
<dbReference type="KEGG" id="glo:Glov_2848"/>
<dbReference type="PANTHER" id="PTHR35004:SF7">
    <property type="entry name" value="INTEGRASE PROTEIN"/>
    <property type="match status" value="1"/>
</dbReference>
<dbReference type="EMBL" id="CP001089">
    <property type="protein sequence ID" value="ACD95016.1"/>
    <property type="molecule type" value="Genomic_DNA"/>
</dbReference>
<dbReference type="KEGG" id="glo:Glov_0016"/>
<dbReference type="EMBL" id="CP001089">
    <property type="protein sequence ID" value="ACD96561.1"/>
    <property type="molecule type" value="Genomic_DNA"/>
</dbReference>
<name>B3E289_TRIL1</name>
<evidence type="ECO:0000313" key="5">
    <source>
        <dbReference type="EMBL" id="ACD94629.1"/>
    </source>
</evidence>